<feature type="domain" description="Enolase C-terminal TIM barrel" evidence="14">
    <location>
        <begin position="144"/>
        <end position="430"/>
    </location>
</feature>
<dbReference type="SUPFAM" id="SSF51604">
    <property type="entry name" value="Enolase C-terminal domain-like"/>
    <property type="match status" value="1"/>
</dbReference>
<dbReference type="Pfam" id="PF03952">
    <property type="entry name" value="Enolase_N"/>
    <property type="match status" value="1"/>
</dbReference>
<dbReference type="SFLD" id="SFLDG00178">
    <property type="entry name" value="enolase"/>
    <property type="match status" value="1"/>
</dbReference>
<comment type="catalytic activity">
    <reaction evidence="9">
        <text>(2R)-2-phosphoglycerate = phosphoenolpyruvate + H2O</text>
        <dbReference type="Rhea" id="RHEA:10164"/>
        <dbReference type="ChEBI" id="CHEBI:15377"/>
        <dbReference type="ChEBI" id="CHEBI:58289"/>
        <dbReference type="ChEBI" id="CHEBI:58702"/>
        <dbReference type="EC" id="4.2.1.11"/>
    </reaction>
</comment>
<dbReference type="CDD" id="cd03313">
    <property type="entry name" value="enolase"/>
    <property type="match status" value="1"/>
</dbReference>
<comment type="subcellular location">
    <subcellularLocation>
        <location evidence="9">Cytoplasm</location>
    </subcellularLocation>
    <subcellularLocation>
        <location evidence="9">Secreted</location>
    </subcellularLocation>
    <subcellularLocation>
        <location evidence="9">Cell surface</location>
    </subcellularLocation>
    <text evidence="9">Fractions of enolase are present in both the cytoplasm and on the cell surface.</text>
</comment>
<feature type="active site" description="Proton donor" evidence="9 10">
    <location>
        <position position="217"/>
    </location>
</feature>
<dbReference type="PANTHER" id="PTHR11902:SF1">
    <property type="entry name" value="ENOLASE"/>
    <property type="match status" value="1"/>
</dbReference>
<comment type="cofactor">
    <cofactor evidence="9">
        <name>Mg(2+)</name>
        <dbReference type="ChEBI" id="CHEBI:18420"/>
    </cofactor>
    <text evidence="9">Binds a second Mg(2+) ion via substrate during catalysis.</text>
</comment>
<proteinExistence type="inferred from homology"/>
<dbReference type="PANTHER" id="PTHR11902">
    <property type="entry name" value="ENOLASE"/>
    <property type="match status" value="1"/>
</dbReference>
<dbReference type="PROSITE" id="PS00164">
    <property type="entry name" value="ENOLASE"/>
    <property type="match status" value="1"/>
</dbReference>
<dbReference type="PRINTS" id="PR00148">
    <property type="entry name" value="ENOLASE"/>
</dbReference>
<evidence type="ECO:0000256" key="2">
    <source>
        <dbReference type="ARBA" id="ARBA00009604"/>
    </source>
</evidence>
<dbReference type="SFLD" id="SFLDF00002">
    <property type="entry name" value="enolase"/>
    <property type="match status" value="1"/>
</dbReference>
<dbReference type="GO" id="GO:0004634">
    <property type="term" value="F:phosphopyruvate hydratase activity"/>
    <property type="evidence" value="ECO:0007669"/>
    <property type="project" value="UniProtKB-UniRule"/>
</dbReference>
<evidence type="ECO:0000256" key="3">
    <source>
        <dbReference type="ARBA" id="ARBA00012058"/>
    </source>
</evidence>
<keyword evidence="5 9" id="KW-0964">Secreted</keyword>
<sequence>MAIKIKSLVAREILDSRGDPTVETRVILDNGLSAKASVPSGASTGEHEAKELRDNDPKRYGGKGVLGAVSNVNQKIARSLIGANIAGLKDIDQKMIELDGTADKSRLGANAILSVSLVCARAAALAEERELYEFLAGYYEFPQPKKMPCPSFNIFNGGKHADTNLDFQEFMIMPVVLGKKKRPARLFAEQVRAGAEIFHELGRVLKEADFDTDVGNEGGYAPDIVSSIQAIELILAAIIRAGYKPGAEIGLGIDVGSAHLYDPSEKKYVFKLDHAHFTASALEDLYNDWLRRFPIISIEDGLGEDDWSGWQSLTKRLRDEILLIGDDLFVTNEQRLRRGIKEKAANAILIKPNQVGTVSETMACVKLAQKHRYKIMVSHRSGETVDDFIADLAVAIGAEYIKSGSLSRGERLAKYNRLMEIEDNLSGRNL</sequence>
<evidence type="ECO:0000256" key="8">
    <source>
        <dbReference type="ARBA" id="ARBA00023239"/>
    </source>
</evidence>
<evidence type="ECO:0000259" key="15">
    <source>
        <dbReference type="SMART" id="SM01193"/>
    </source>
</evidence>
<dbReference type="InterPro" id="IPR020809">
    <property type="entry name" value="Enolase_CS"/>
</dbReference>
<dbReference type="InterPro" id="IPR020811">
    <property type="entry name" value="Enolase_N"/>
</dbReference>
<evidence type="ECO:0000256" key="10">
    <source>
        <dbReference type="PIRSR" id="PIRSR001400-1"/>
    </source>
</evidence>
<feature type="binding site" evidence="11">
    <location>
        <begin position="378"/>
        <end position="381"/>
    </location>
    <ligand>
        <name>substrate</name>
    </ligand>
</feature>
<dbReference type="PIRSF" id="PIRSF001400">
    <property type="entry name" value="Enolase"/>
    <property type="match status" value="1"/>
</dbReference>
<dbReference type="AlphaFoldDB" id="A0A2G9ZKT3"/>
<reference evidence="16 17" key="1">
    <citation type="submission" date="2017-09" db="EMBL/GenBank/DDBJ databases">
        <title>Depth-based differentiation of microbial function through sediment-hosted aquifers and enrichment of novel symbionts in the deep terrestrial subsurface.</title>
        <authorList>
            <person name="Probst A.J."/>
            <person name="Ladd B."/>
            <person name="Jarett J.K."/>
            <person name="Geller-Mcgrath D.E."/>
            <person name="Sieber C.M."/>
            <person name="Emerson J.B."/>
            <person name="Anantharaman K."/>
            <person name="Thomas B.C."/>
            <person name="Malmstrom R."/>
            <person name="Stieglmeier M."/>
            <person name="Klingl A."/>
            <person name="Woyke T."/>
            <person name="Ryan C.M."/>
            <person name="Banfield J.F."/>
        </authorList>
    </citation>
    <scope>NUCLEOTIDE SEQUENCE [LARGE SCALE GENOMIC DNA]</scope>
    <source>
        <strain evidence="16">CG23_combo_of_CG06-09_8_20_14_all_49_15</strain>
    </source>
</reference>
<feature type="domain" description="Enolase N-terminal" evidence="15">
    <location>
        <begin position="5"/>
        <end position="135"/>
    </location>
</feature>
<comment type="similarity">
    <text evidence="2 9">Belongs to the enolase family.</text>
</comment>
<evidence type="ECO:0000256" key="6">
    <source>
        <dbReference type="ARBA" id="ARBA00022842"/>
    </source>
</evidence>
<evidence type="ECO:0000256" key="9">
    <source>
        <dbReference type="HAMAP-Rule" id="MF_00318"/>
    </source>
</evidence>
<feature type="binding site" evidence="11">
    <location>
        <position position="299"/>
    </location>
    <ligand>
        <name>substrate</name>
    </ligand>
</feature>
<dbReference type="InterPro" id="IPR036849">
    <property type="entry name" value="Enolase-like_C_sf"/>
</dbReference>
<keyword evidence="9 12" id="KW-0479">Metal-binding</keyword>
<comment type="cofactor">
    <cofactor evidence="12">
        <name>Mg(2+)</name>
        <dbReference type="ChEBI" id="CHEBI:18420"/>
    </cofactor>
    <text evidence="12">Mg(2+) is required for catalysis and for stabilizing the dimer.</text>
</comment>
<keyword evidence="8 9" id="KW-0456">Lyase</keyword>
<dbReference type="Proteomes" id="UP000230729">
    <property type="component" value="Unassembled WGS sequence"/>
</dbReference>
<keyword evidence="6 9" id="KW-0460">Magnesium</keyword>
<dbReference type="GO" id="GO:0000015">
    <property type="term" value="C:phosphopyruvate hydratase complex"/>
    <property type="evidence" value="ECO:0007669"/>
    <property type="project" value="InterPro"/>
</dbReference>
<feature type="binding site" evidence="9">
    <location>
        <position position="168"/>
    </location>
    <ligand>
        <name>(2R)-2-phosphoglycerate</name>
        <dbReference type="ChEBI" id="CHEBI:58289"/>
    </ligand>
</feature>
<feature type="binding site" evidence="9">
    <location>
        <position position="351"/>
    </location>
    <ligand>
        <name>(2R)-2-phosphoglycerate</name>
        <dbReference type="ChEBI" id="CHEBI:58289"/>
    </ligand>
</feature>
<feature type="binding site" evidence="9">
    <location>
        <position position="380"/>
    </location>
    <ligand>
        <name>(2R)-2-phosphoglycerate</name>
        <dbReference type="ChEBI" id="CHEBI:58289"/>
    </ligand>
</feature>
<dbReference type="InterPro" id="IPR029017">
    <property type="entry name" value="Enolase-like_N"/>
</dbReference>
<evidence type="ECO:0000256" key="7">
    <source>
        <dbReference type="ARBA" id="ARBA00023152"/>
    </source>
</evidence>
<name>A0A2G9ZKT3_9BACT</name>
<feature type="binding site" evidence="11">
    <location>
        <position position="402"/>
    </location>
    <ligand>
        <name>substrate</name>
    </ligand>
</feature>
<dbReference type="SMART" id="SM01192">
    <property type="entry name" value="Enolase_C"/>
    <property type="match status" value="1"/>
</dbReference>
<dbReference type="InterPro" id="IPR020810">
    <property type="entry name" value="Enolase_C"/>
</dbReference>
<feature type="binding site" evidence="11">
    <location>
        <position position="160"/>
    </location>
    <ligand>
        <name>substrate</name>
    </ligand>
</feature>
<evidence type="ECO:0000256" key="12">
    <source>
        <dbReference type="PIRSR" id="PIRSR001400-3"/>
    </source>
</evidence>
<evidence type="ECO:0000256" key="13">
    <source>
        <dbReference type="SAM" id="MobiDB-lite"/>
    </source>
</evidence>
<evidence type="ECO:0000313" key="16">
    <source>
        <dbReference type="EMBL" id="PIP33711.1"/>
    </source>
</evidence>
<dbReference type="HAMAP" id="MF_00318">
    <property type="entry name" value="Enolase"/>
    <property type="match status" value="1"/>
</dbReference>
<dbReference type="NCBIfam" id="TIGR01060">
    <property type="entry name" value="eno"/>
    <property type="match status" value="1"/>
</dbReference>
<dbReference type="GO" id="GO:0009986">
    <property type="term" value="C:cell surface"/>
    <property type="evidence" value="ECO:0007669"/>
    <property type="project" value="UniProtKB-SubCell"/>
</dbReference>
<dbReference type="Gene3D" id="3.30.390.10">
    <property type="entry name" value="Enolase-like, N-terminal domain"/>
    <property type="match status" value="1"/>
</dbReference>
<feature type="binding site" evidence="11">
    <location>
        <position position="326"/>
    </location>
    <ligand>
        <name>substrate</name>
    </ligand>
</feature>
<dbReference type="EC" id="4.2.1.11" evidence="3 9"/>
<evidence type="ECO:0000256" key="5">
    <source>
        <dbReference type="ARBA" id="ARBA00022525"/>
    </source>
</evidence>
<dbReference type="SUPFAM" id="SSF54826">
    <property type="entry name" value="Enolase N-terminal domain-like"/>
    <property type="match status" value="1"/>
</dbReference>
<comment type="pathway">
    <text evidence="1 9">Carbohydrate degradation; glycolysis; pyruvate from D-glyceraldehyde 3-phosphate: step 4/5.</text>
</comment>
<dbReference type="SFLD" id="SFLDS00001">
    <property type="entry name" value="Enolase"/>
    <property type="match status" value="1"/>
</dbReference>
<feature type="compositionally biased region" description="Basic and acidic residues" evidence="13">
    <location>
        <begin position="45"/>
        <end position="58"/>
    </location>
</feature>
<dbReference type="GO" id="GO:0005576">
    <property type="term" value="C:extracellular region"/>
    <property type="evidence" value="ECO:0007669"/>
    <property type="project" value="UniProtKB-SubCell"/>
</dbReference>
<dbReference type="GO" id="GO:0000287">
    <property type="term" value="F:magnesium ion binding"/>
    <property type="evidence" value="ECO:0007669"/>
    <property type="project" value="UniProtKB-UniRule"/>
</dbReference>
<evidence type="ECO:0000256" key="11">
    <source>
        <dbReference type="PIRSR" id="PIRSR001400-2"/>
    </source>
</evidence>
<evidence type="ECO:0000256" key="1">
    <source>
        <dbReference type="ARBA" id="ARBA00005031"/>
    </source>
</evidence>
<keyword evidence="9" id="KW-0963">Cytoplasm</keyword>
<dbReference type="GO" id="GO:0006096">
    <property type="term" value="P:glycolytic process"/>
    <property type="evidence" value="ECO:0007669"/>
    <property type="project" value="UniProtKB-UniRule"/>
</dbReference>
<keyword evidence="7 9" id="KW-0324">Glycolysis</keyword>
<accession>A0A2G9ZKT3</accession>
<feature type="binding site" evidence="9 12">
    <location>
        <position position="299"/>
    </location>
    <ligand>
        <name>Mg(2+)</name>
        <dbReference type="ChEBI" id="CHEBI:18420"/>
    </ligand>
</feature>
<keyword evidence="16" id="KW-0670">Pyruvate</keyword>
<protein>
    <recommendedName>
        <fullName evidence="4 9">Enolase</fullName>
        <ecNumber evidence="3 9">4.2.1.11</ecNumber>
    </recommendedName>
    <alternativeName>
        <fullName evidence="9">2-phospho-D-glycerate hydro-lyase</fullName>
    </alternativeName>
    <alternativeName>
        <fullName evidence="9">2-phosphoglycerate dehydratase</fullName>
    </alternativeName>
</protein>
<comment type="function">
    <text evidence="9">Catalyzes the reversible conversion of 2-phosphoglycerate (2-PG) into phosphoenolpyruvate (PEP). It is essential for the degradation of carbohydrates via glycolysis.</text>
</comment>
<evidence type="ECO:0000256" key="4">
    <source>
        <dbReference type="ARBA" id="ARBA00017068"/>
    </source>
</evidence>
<dbReference type="Gene3D" id="3.20.20.120">
    <property type="entry name" value="Enolase-like C-terminal domain"/>
    <property type="match status" value="1"/>
</dbReference>
<feature type="binding site" evidence="9 12">
    <location>
        <position position="326"/>
    </location>
    <ligand>
        <name>Mg(2+)</name>
        <dbReference type="ChEBI" id="CHEBI:18420"/>
    </ligand>
</feature>
<feature type="binding site" evidence="11">
    <location>
        <position position="169"/>
    </location>
    <ligand>
        <name>substrate</name>
    </ligand>
</feature>
<dbReference type="EMBL" id="PCSD01000069">
    <property type="protein sequence ID" value="PIP33711.1"/>
    <property type="molecule type" value="Genomic_DNA"/>
</dbReference>
<feature type="binding site" evidence="9">
    <location>
        <position position="381"/>
    </location>
    <ligand>
        <name>(2R)-2-phosphoglycerate</name>
        <dbReference type="ChEBI" id="CHEBI:58289"/>
    </ligand>
</feature>
<dbReference type="InterPro" id="IPR000941">
    <property type="entry name" value="Enolase"/>
</dbReference>
<gene>
    <name evidence="9" type="primary">eno</name>
    <name evidence="16" type="ORF">COX22_02885</name>
</gene>
<evidence type="ECO:0000259" key="14">
    <source>
        <dbReference type="SMART" id="SM01192"/>
    </source>
</evidence>
<comment type="caution">
    <text evidence="16">The sequence shown here is derived from an EMBL/GenBank/DDBJ whole genome shotgun (WGS) entry which is preliminary data.</text>
</comment>
<feature type="binding site" evidence="9">
    <location>
        <position position="402"/>
    </location>
    <ligand>
        <name>(2R)-2-phosphoglycerate</name>
        <dbReference type="ChEBI" id="CHEBI:58289"/>
    </ligand>
</feature>
<dbReference type="UniPathway" id="UPA00109">
    <property type="reaction ID" value="UER00187"/>
</dbReference>
<feature type="region of interest" description="Disordered" evidence="13">
    <location>
        <begin position="37"/>
        <end position="58"/>
    </location>
</feature>
<dbReference type="Pfam" id="PF00113">
    <property type="entry name" value="Enolase_C"/>
    <property type="match status" value="1"/>
</dbReference>
<dbReference type="SMART" id="SM01193">
    <property type="entry name" value="Enolase_N"/>
    <property type="match status" value="1"/>
</dbReference>
<feature type="active site" description="Proton acceptor" evidence="9 10">
    <location>
        <position position="351"/>
    </location>
</feature>
<organism evidence="16 17">
    <name type="scientific">Candidatus Falkowbacteria bacterium CG23_combo_of_CG06-09_8_20_14_all_49_15</name>
    <dbReference type="NCBI Taxonomy" id="1974572"/>
    <lineage>
        <taxon>Bacteria</taxon>
        <taxon>Candidatus Falkowiibacteriota</taxon>
    </lineage>
</organism>
<feature type="binding site" evidence="9 12">
    <location>
        <position position="254"/>
    </location>
    <ligand>
        <name>Mg(2+)</name>
        <dbReference type="ChEBI" id="CHEBI:18420"/>
    </ligand>
</feature>
<evidence type="ECO:0000313" key="17">
    <source>
        <dbReference type="Proteomes" id="UP000230729"/>
    </source>
</evidence>